<keyword evidence="2" id="KW-1133">Transmembrane helix</keyword>
<evidence type="ECO:0000313" key="4">
    <source>
        <dbReference type="Proteomes" id="UP000237846"/>
    </source>
</evidence>
<evidence type="ECO:0000313" key="3">
    <source>
        <dbReference type="EMBL" id="PRX96289.1"/>
    </source>
</evidence>
<keyword evidence="2" id="KW-0812">Transmembrane</keyword>
<dbReference type="Proteomes" id="UP000237846">
    <property type="component" value="Unassembled WGS sequence"/>
</dbReference>
<keyword evidence="4" id="KW-1185">Reference proteome</keyword>
<accession>A0A2T0PXQ9</accession>
<dbReference type="AlphaFoldDB" id="A0A2T0PXQ9"/>
<keyword evidence="2" id="KW-0472">Membrane</keyword>
<evidence type="ECO:0000256" key="1">
    <source>
        <dbReference type="SAM" id="MobiDB-lite"/>
    </source>
</evidence>
<feature type="compositionally biased region" description="Basic and acidic residues" evidence="1">
    <location>
        <begin position="37"/>
        <end position="48"/>
    </location>
</feature>
<sequence>MDLMPILTIAIPVAAVLLVIGGVIAFVLDRRQRAEFDSEGWGEERYNDEHEDEPEPHEGMTHIRSQMEASRQGGRRRRGSRRRDRAEEEYDDEYDDEEDPRR</sequence>
<name>A0A2T0PXQ9_9ACTN</name>
<feature type="transmembrane region" description="Helical" evidence="2">
    <location>
        <begin position="6"/>
        <end position="28"/>
    </location>
</feature>
<feature type="compositionally biased region" description="Basic residues" evidence="1">
    <location>
        <begin position="73"/>
        <end position="83"/>
    </location>
</feature>
<feature type="compositionally biased region" description="Acidic residues" evidence="1">
    <location>
        <begin position="87"/>
        <end position="102"/>
    </location>
</feature>
<gene>
    <name evidence="3" type="ORF">CLV72_108296</name>
</gene>
<organism evidence="3 4">
    <name type="scientific">Allonocardiopsis opalescens</name>
    <dbReference type="NCBI Taxonomy" id="1144618"/>
    <lineage>
        <taxon>Bacteria</taxon>
        <taxon>Bacillati</taxon>
        <taxon>Actinomycetota</taxon>
        <taxon>Actinomycetes</taxon>
        <taxon>Streptosporangiales</taxon>
        <taxon>Allonocardiopsis</taxon>
    </lineage>
</organism>
<comment type="caution">
    <text evidence="3">The sequence shown here is derived from an EMBL/GenBank/DDBJ whole genome shotgun (WGS) entry which is preliminary data.</text>
</comment>
<protein>
    <submittedName>
        <fullName evidence="3">Uncharacterized protein</fullName>
    </submittedName>
</protein>
<evidence type="ECO:0000256" key="2">
    <source>
        <dbReference type="SAM" id="Phobius"/>
    </source>
</evidence>
<proteinExistence type="predicted"/>
<dbReference type="EMBL" id="PVZC01000008">
    <property type="protein sequence ID" value="PRX96289.1"/>
    <property type="molecule type" value="Genomic_DNA"/>
</dbReference>
<feature type="region of interest" description="Disordered" evidence="1">
    <location>
        <begin position="37"/>
        <end position="102"/>
    </location>
</feature>
<reference evidence="3 4" key="1">
    <citation type="submission" date="2018-03" db="EMBL/GenBank/DDBJ databases">
        <title>Genomic Encyclopedia of Archaeal and Bacterial Type Strains, Phase II (KMG-II): from individual species to whole genera.</title>
        <authorList>
            <person name="Goeker M."/>
        </authorList>
    </citation>
    <scope>NUCLEOTIDE SEQUENCE [LARGE SCALE GENOMIC DNA]</scope>
    <source>
        <strain evidence="3 4">DSM 45601</strain>
    </source>
</reference>
<dbReference type="RefSeq" id="WP_106251112.1">
    <property type="nucleotide sequence ID" value="NZ_PVZC01000008.1"/>
</dbReference>